<dbReference type="RefSeq" id="WP_130274260.1">
    <property type="nucleotide sequence ID" value="NZ_SGXG01000001.1"/>
</dbReference>
<dbReference type="SUPFAM" id="SSF55729">
    <property type="entry name" value="Acyl-CoA N-acyltransferases (Nat)"/>
    <property type="match status" value="1"/>
</dbReference>
<dbReference type="InterPro" id="IPR016181">
    <property type="entry name" value="Acyl_CoA_acyltransferase"/>
</dbReference>
<dbReference type="PANTHER" id="PTHR43328:SF1">
    <property type="entry name" value="N-ACETYLTRANSFERASE DOMAIN-CONTAINING PROTEIN"/>
    <property type="match status" value="1"/>
</dbReference>
<keyword evidence="3" id="KW-1185">Reference proteome</keyword>
<feature type="domain" description="N-acetyltransferase" evidence="1">
    <location>
        <begin position="17"/>
        <end position="176"/>
    </location>
</feature>
<dbReference type="OrthoDB" id="9788916at2"/>
<name>A0A4V2F652_9BACT</name>
<dbReference type="GO" id="GO:0016747">
    <property type="term" value="F:acyltransferase activity, transferring groups other than amino-acyl groups"/>
    <property type="evidence" value="ECO:0007669"/>
    <property type="project" value="InterPro"/>
</dbReference>
<dbReference type="EMBL" id="SGXG01000001">
    <property type="protein sequence ID" value="RZS95109.1"/>
    <property type="molecule type" value="Genomic_DNA"/>
</dbReference>
<proteinExistence type="predicted"/>
<evidence type="ECO:0000313" key="3">
    <source>
        <dbReference type="Proteomes" id="UP000292209"/>
    </source>
</evidence>
<dbReference type="Pfam" id="PF13302">
    <property type="entry name" value="Acetyltransf_3"/>
    <property type="match status" value="1"/>
</dbReference>
<dbReference type="InterPro" id="IPR000182">
    <property type="entry name" value="GNAT_dom"/>
</dbReference>
<dbReference type="Gene3D" id="3.40.630.30">
    <property type="match status" value="1"/>
</dbReference>
<evidence type="ECO:0000259" key="1">
    <source>
        <dbReference type="PROSITE" id="PS51186"/>
    </source>
</evidence>
<dbReference type="AlphaFoldDB" id="A0A4V2F652"/>
<comment type="caution">
    <text evidence="2">The sequence shown here is derived from an EMBL/GenBank/DDBJ whole genome shotgun (WGS) entry which is preliminary data.</text>
</comment>
<keyword evidence="2" id="KW-0808">Transferase</keyword>
<dbReference type="Proteomes" id="UP000292209">
    <property type="component" value="Unassembled WGS sequence"/>
</dbReference>
<accession>A0A4V2F652</accession>
<dbReference type="PANTHER" id="PTHR43328">
    <property type="entry name" value="ACETYLTRANSFERASE-RELATED"/>
    <property type="match status" value="1"/>
</dbReference>
<evidence type="ECO:0000313" key="2">
    <source>
        <dbReference type="EMBL" id="RZS95109.1"/>
    </source>
</evidence>
<reference evidence="2 3" key="1">
    <citation type="submission" date="2019-02" db="EMBL/GenBank/DDBJ databases">
        <title>Genomic Encyclopedia of Archaeal and Bacterial Type Strains, Phase II (KMG-II): from individual species to whole genera.</title>
        <authorList>
            <person name="Goeker M."/>
        </authorList>
    </citation>
    <scope>NUCLEOTIDE SEQUENCE [LARGE SCALE GENOMIC DNA]</scope>
    <source>
        <strain evidence="2 3">DSM 21411</strain>
    </source>
</reference>
<dbReference type="PROSITE" id="PS51186">
    <property type="entry name" value="GNAT"/>
    <property type="match status" value="1"/>
</dbReference>
<sequence>MKIEGKRNISLVTWNDDHFHQLYPLANNLKIAKNLRDSFPHPYTIHDARHWIEYNYKFNPAQNFAIEFAGELAGSVGCEIGKNELRTNMELGFWIGEPFWGKGIATEAVILFTEYALSKFPQIQRIYAQVFDNNVPSMKVLENAGFEPEAILRHAYIKDGIVGDLFQFVLLREEVEKFE</sequence>
<gene>
    <name evidence="2" type="ORF">BC751_0624</name>
</gene>
<protein>
    <submittedName>
        <fullName evidence="2">RimJ/RimL family protein N-acetyltransferase</fullName>
    </submittedName>
</protein>
<organism evidence="2 3">
    <name type="scientific">Cecembia calidifontis</name>
    <dbReference type="NCBI Taxonomy" id="1187080"/>
    <lineage>
        <taxon>Bacteria</taxon>
        <taxon>Pseudomonadati</taxon>
        <taxon>Bacteroidota</taxon>
        <taxon>Cytophagia</taxon>
        <taxon>Cytophagales</taxon>
        <taxon>Cyclobacteriaceae</taxon>
        <taxon>Cecembia</taxon>
    </lineage>
</organism>